<dbReference type="GO" id="GO:0005524">
    <property type="term" value="F:ATP binding"/>
    <property type="evidence" value="ECO:0007669"/>
    <property type="project" value="UniProtKB-KW"/>
</dbReference>
<dbReference type="GO" id="GO:0005975">
    <property type="term" value="P:carbohydrate metabolic process"/>
    <property type="evidence" value="ECO:0007669"/>
    <property type="project" value="InterPro"/>
</dbReference>
<dbReference type="STRING" id="78915.A0A4P9XX88"/>
<keyword evidence="4 9" id="KW-0808">Transferase</keyword>
<proteinExistence type="inferred from homology"/>
<dbReference type="EMBL" id="KZ992432">
    <property type="protein sequence ID" value="RKP10924.1"/>
    <property type="molecule type" value="Genomic_DNA"/>
</dbReference>
<dbReference type="GO" id="GO:0005737">
    <property type="term" value="C:cytoplasm"/>
    <property type="evidence" value="ECO:0007669"/>
    <property type="project" value="TreeGrafter"/>
</dbReference>
<protein>
    <recommendedName>
        <fullName evidence="3 9">Gluconokinase</fullName>
        <ecNumber evidence="3 9">2.7.1.12</ecNumber>
    </recommendedName>
</protein>
<dbReference type="GO" id="GO:0016787">
    <property type="term" value="F:hydrolase activity"/>
    <property type="evidence" value="ECO:0007669"/>
    <property type="project" value="UniProtKB-KW"/>
</dbReference>
<dbReference type="InterPro" id="IPR006001">
    <property type="entry name" value="Therm_gnt_kin"/>
</dbReference>
<evidence type="ECO:0000313" key="10">
    <source>
        <dbReference type="EMBL" id="RKP10924.1"/>
    </source>
</evidence>
<evidence type="ECO:0000256" key="9">
    <source>
        <dbReference type="RuleBase" id="RU363066"/>
    </source>
</evidence>
<gene>
    <name evidence="10" type="ORF">THASP1DRAFT_12180</name>
</gene>
<dbReference type="SUPFAM" id="SSF52540">
    <property type="entry name" value="P-loop containing nucleoside triphosphate hydrolases"/>
    <property type="match status" value="1"/>
</dbReference>
<dbReference type="NCBIfam" id="TIGR01313">
    <property type="entry name" value="therm_gnt_kin"/>
    <property type="match status" value="1"/>
</dbReference>
<dbReference type="EC" id="2.7.1.12" evidence="3 9"/>
<reference evidence="11" key="1">
    <citation type="journal article" date="2018" name="Nat. Microbiol.">
        <title>Leveraging single-cell genomics to expand the fungal tree of life.</title>
        <authorList>
            <person name="Ahrendt S.R."/>
            <person name="Quandt C.A."/>
            <person name="Ciobanu D."/>
            <person name="Clum A."/>
            <person name="Salamov A."/>
            <person name="Andreopoulos B."/>
            <person name="Cheng J.F."/>
            <person name="Woyke T."/>
            <person name="Pelin A."/>
            <person name="Henrissat B."/>
            <person name="Reynolds N.K."/>
            <person name="Benny G.L."/>
            <person name="Smith M.E."/>
            <person name="James T.Y."/>
            <person name="Grigoriev I.V."/>
        </authorList>
    </citation>
    <scope>NUCLEOTIDE SEQUENCE [LARGE SCALE GENOMIC DNA]</scope>
    <source>
        <strain evidence="11">RSA 1356</strain>
    </source>
</reference>
<evidence type="ECO:0000256" key="6">
    <source>
        <dbReference type="ARBA" id="ARBA00022777"/>
    </source>
</evidence>
<keyword evidence="10" id="KW-0378">Hydrolase</keyword>
<keyword evidence="6 9" id="KW-0418">Kinase</keyword>
<dbReference type="Pfam" id="PF13671">
    <property type="entry name" value="AAA_33"/>
    <property type="match status" value="1"/>
</dbReference>
<dbReference type="OrthoDB" id="275177at2759"/>
<evidence type="ECO:0000256" key="4">
    <source>
        <dbReference type="ARBA" id="ARBA00022679"/>
    </source>
</evidence>
<keyword evidence="11" id="KW-1185">Reference proteome</keyword>
<comment type="pathway">
    <text evidence="1 9">Carbohydrate acid metabolism; D-gluconate degradation.</text>
</comment>
<sequence>MTEQLSTLATSTGSLPRSLGAAVAVVIMGVSASGKTTLAHALARQTGALFIEADDYHSTANRAKMSAGIPLTDQDRWPWLYTLYASSHHQETTSISTPRIFITCSCLKRSYRDVLRSTLDYSVCFLYLRMSPECARVRITRRTGHFMPASMIDSQFAMLEEPTAEEQDMDVAALEVDSTMSAADVLAAACTVLGLSVA</sequence>
<dbReference type="FunFam" id="3.40.50.300:FF:000522">
    <property type="entry name" value="Gluconokinase"/>
    <property type="match status" value="1"/>
</dbReference>
<evidence type="ECO:0000256" key="7">
    <source>
        <dbReference type="ARBA" id="ARBA00022840"/>
    </source>
</evidence>
<evidence type="ECO:0000256" key="3">
    <source>
        <dbReference type="ARBA" id="ARBA00012054"/>
    </source>
</evidence>
<evidence type="ECO:0000256" key="5">
    <source>
        <dbReference type="ARBA" id="ARBA00022741"/>
    </source>
</evidence>
<keyword evidence="5 9" id="KW-0547">Nucleotide-binding</keyword>
<organism evidence="10 11">
    <name type="scientific">Thamnocephalis sphaerospora</name>
    <dbReference type="NCBI Taxonomy" id="78915"/>
    <lineage>
        <taxon>Eukaryota</taxon>
        <taxon>Fungi</taxon>
        <taxon>Fungi incertae sedis</taxon>
        <taxon>Zoopagomycota</taxon>
        <taxon>Zoopagomycotina</taxon>
        <taxon>Zoopagomycetes</taxon>
        <taxon>Zoopagales</taxon>
        <taxon>Sigmoideomycetaceae</taxon>
        <taxon>Thamnocephalis</taxon>
    </lineage>
</organism>
<dbReference type="Gene3D" id="3.40.50.300">
    <property type="entry name" value="P-loop containing nucleotide triphosphate hydrolases"/>
    <property type="match status" value="1"/>
</dbReference>
<dbReference type="InterPro" id="IPR027417">
    <property type="entry name" value="P-loop_NTPase"/>
</dbReference>
<dbReference type="GO" id="GO:0046316">
    <property type="term" value="F:gluconokinase activity"/>
    <property type="evidence" value="ECO:0007669"/>
    <property type="project" value="UniProtKB-EC"/>
</dbReference>
<comment type="similarity">
    <text evidence="2 9">Belongs to the gluconokinase GntK/GntV family.</text>
</comment>
<evidence type="ECO:0000256" key="1">
    <source>
        <dbReference type="ARBA" id="ARBA00004875"/>
    </source>
</evidence>
<dbReference type="Proteomes" id="UP000271241">
    <property type="component" value="Unassembled WGS sequence"/>
</dbReference>
<dbReference type="CDD" id="cd02021">
    <property type="entry name" value="GntK"/>
    <property type="match status" value="1"/>
</dbReference>
<keyword evidence="7 9" id="KW-0067">ATP-binding</keyword>
<evidence type="ECO:0000313" key="11">
    <source>
        <dbReference type="Proteomes" id="UP000271241"/>
    </source>
</evidence>
<dbReference type="PANTHER" id="PTHR43442">
    <property type="entry name" value="GLUCONOKINASE-RELATED"/>
    <property type="match status" value="1"/>
</dbReference>
<name>A0A4P9XX88_9FUNG</name>
<accession>A0A4P9XX88</accession>
<evidence type="ECO:0000256" key="8">
    <source>
        <dbReference type="ARBA" id="ARBA00048090"/>
    </source>
</evidence>
<dbReference type="AlphaFoldDB" id="A0A4P9XX88"/>
<dbReference type="PANTHER" id="PTHR43442:SF3">
    <property type="entry name" value="GLUCONOKINASE-RELATED"/>
    <property type="match status" value="1"/>
</dbReference>
<evidence type="ECO:0000256" key="2">
    <source>
        <dbReference type="ARBA" id="ARBA00008420"/>
    </source>
</evidence>
<dbReference type="UniPathway" id="UPA00792"/>
<comment type="catalytic activity">
    <reaction evidence="8 9">
        <text>D-gluconate + ATP = 6-phospho-D-gluconate + ADP + H(+)</text>
        <dbReference type="Rhea" id="RHEA:19433"/>
        <dbReference type="ChEBI" id="CHEBI:15378"/>
        <dbReference type="ChEBI" id="CHEBI:18391"/>
        <dbReference type="ChEBI" id="CHEBI:30616"/>
        <dbReference type="ChEBI" id="CHEBI:58759"/>
        <dbReference type="ChEBI" id="CHEBI:456216"/>
        <dbReference type="EC" id="2.7.1.12"/>
    </reaction>
</comment>